<evidence type="ECO:0000256" key="3">
    <source>
        <dbReference type="ARBA" id="ARBA00022723"/>
    </source>
</evidence>
<evidence type="ECO:0000313" key="12">
    <source>
        <dbReference type="Proteomes" id="UP000327424"/>
    </source>
</evidence>
<gene>
    <name evidence="9" type="primary">hemH</name>
    <name evidence="11" type="ORF">FR932_04475</name>
</gene>
<dbReference type="InterPro" id="IPR033659">
    <property type="entry name" value="Ferrochelatase_N"/>
</dbReference>
<evidence type="ECO:0000256" key="4">
    <source>
        <dbReference type="ARBA" id="ARBA00023004"/>
    </source>
</evidence>
<dbReference type="GO" id="GO:0005737">
    <property type="term" value="C:cytoplasm"/>
    <property type="evidence" value="ECO:0007669"/>
    <property type="project" value="UniProtKB-SubCell"/>
</dbReference>
<keyword evidence="5 9" id="KW-0350">Heme biosynthesis</keyword>
<keyword evidence="6 9" id="KW-0456">Lyase</keyword>
<accession>A0A5J6WGI7</accession>
<dbReference type="GO" id="GO:0006783">
    <property type="term" value="P:heme biosynthetic process"/>
    <property type="evidence" value="ECO:0007669"/>
    <property type="project" value="UniProtKB-UniRule"/>
</dbReference>
<keyword evidence="2 9" id="KW-0963">Cytoplasm</keyword>
<dbReference type="Pfam" id="PF00762">
    <property type="entry name" value="Ferrochelatase"/>
    <property type="match status" value="1"/>
</dbReference>
<dbReference type="CDD" id="cd00419">
    <property type="entry name" value="Ferrochelatase_C"/>
    <property type="match status" value="1"/>
</dbReference>
<dbReference type="InterPro" id="IPR019772">
    <property type="entry name" value="Ferrochelatase_AS"/>
</dbReference>
<dbReference type="KEGG" id="mmaa:FR932_04475"/>
<dbReference type="AlphaFoldDB" id="A0A5J6WGI7"/>
<dbReference type="PANTHER" id="PTHR11108:SF1">
    <property type="entry name" value="FERROCHELATASE, MITOCHONDRIAL"/>
    <property type="match status" value="1"/>
</dbReference>
<sequence length="335" mass="37282">MCNMTKQSILLVNLGTPDSATPAGVKAFLRPFLSDTRVVNIPRLFWLPLLNGVILPLRCKRVAKAYQSIWFDDGSPLLHYSLLQQKALSALFEGTGQGKEQGTGQGVQVELAMTYGERSIKNAIKKLQQAGTEHIVVLPLFPQYSSTTTAPVFDQVANYLQATIDVPSVSLVKHYHNNDAYIEALALSVERHWAEKGRAEKLLLSYHGIPKFLVEKGDIYADHCVETTALLCARLGLTEDQVVHCYQSRFGKAEWLQPYTNETLVKLAENGTKSLDVIAPAFAVDCLETLEEMAIENKEVFVEAGGEDYRFIACLNDDEAHIRALHAVASEYLRR</sequence>
<name>A0A5J6WGI7_MORMI</name>
<dbReference type="Gene3D" id="3.40.50.1400">
    <property type="match status" value="2"/>
</dbReference>
<evidence type="ECO:0000256" key="2">
    <source>
        <dbReference type="ARBA" id="ARBA00022490"/>
    </source>
</evidence>
<protein>
    <recommendedName>
        <fullName evidence="9 10">Ferrochelatase</fullName>
        <ecNumber evidence="9 10">4.98.1.1</ecNumber>
    </recommendedName>
    <alternativeName>
        <fullName evidence="9">Heme synthase</fullName>
    </alternativeName>
    <alternativeName>
        <fullName evidence="9">Protoheme ferro-lyase</fullName>
    </alternativeName>
</protein>
<dbReference type="RefSeq" id="WP_019439246.1">
    <property type="nucleotide sequence ID" value="NZ_ALOE01000001.1"/>
</dbReference>
<dbReference type="EMBL" id="CP044399">
    <property type="protein sequence ID" value="QFI37136.1"/>
    <property type="molecule type" value="Genomic_DNA"/>
</dbReference>
<dbReference type="PANTHER" id="PTHR11108">
    <property type="entry name" value="FERROCHELATASE"/>
    <property type="match status" value="1"/>
</dbReference>
<dbReference type="InterPro" id="IPR001015">
    <property type="entry name" value="Ferrochelatase"/>
</dbReference>
<dbReference type="CDD" id="cd03411">
    <property type="entry name" value="Ferrochelatase_N"/>
    <property type="match status" value="1"/>
</dbReference>
<dbReference type="SUPFAM" id="SSF53800">
    <property type="entry name" value="Chelatase"/>
    <property type="match status" value="1"/>
</dbReference>
<evidence type="ECO:0000256" key="9">
    <source>
        <dbReference type="HAMAP-Rule" id="MF_00323"/>
    </source>
</evidence>
<comment type="catalytic activity">
    <reaction evidence="9 10">
        <text>heme b + 2 H(+) = protoporphyrin IX + Fe(2+)</text>
        <dbReference type="Rhea" id="RHEA:22584"/>
        <dbReference type="ChEBI" id="CHEBI:15378"/>
        <dbReference type="ChEBI" id="CHEBI:29033"/>
        <dbReference type="ChEBI" id="CHEBI:57306"/>
        <dbReference type="ChEBI" id="CHEBI:60344"/>
        <dbReference type="EC" id="4.98.1.1"/>
    </reaction>
</comment>
<keyword evidence="12" id="KW-1185">Reference proteome</keyword>
<comment type="catalytic activity">
    <reaction evidence="8">
        <text>Fe-coproporphyrin III + 2 H(+) = coproporphyrin III + Fe(2+)</text>
        <dbReference type="Rhea" id="RHEA:49572"/>
        <dbReference type="ChEBI" id="CHEBI:15378"/>
        <dbReference type="ChEBI" id="CHEBI:29033"/>
        <dbReference type="ChEBI" id="CHEBI:68438"/>
        <dbReference type="ChEBI" id="CHEBI:131725"/>
        <dbReference type="EC" id="4.99.1.9"/>
    </reaction>
    <physiologicalReaction direction="right-to-left" evidence="8">
        <dbReference type="Rhea" id="RHEA:49574"/>
    </physiologicalReaction>
</comment>
<dbReference type="GO" id="GO:0004325">
    <property type="term" value="F:ferrochelatase activity"/>
    <property type="evidence" value="ECO:0007669"/>
    <property type="project" value="UniProtKB-UniRule"/>
</dbReference>
<comment type="subcellular location">
    <subcellularLocation>
        <location evidence="9 10">Cytoplasm</location>
    </subcellularLocation>
</comment>
<dbReference type="FunFam" id="3.40.50.1400:FF:000002">
    <property type="entry name" value="Ferrochelatase"/>
    <property type="match status" value="1"/>
</dbReference>
<evidence type="ECO:0000256" key="10">
    <source>
        <dbReference type="RuleBase" id="RU000607"/>
    </source>
</evidence>
<dbReference type="HAMAP" id="MF_00323">
    <property type="entry name" value="Ferrochelatase"/>
    <property type="match status" value="1"/>
</dbReference>
<keyword evidence="3 9" id="KW-0479">Metal-binding</keyword>
<dbReference type="NCBIfam" id="TIGR00109">
    <property type="entry name" value="hemH"/>
    <property type="match status" value="1"/>
</dbReference>
<evidence type="ECO:0000256" key="1">
    <source>
        <dbReference type="ARBA" id="ARBA00007718"/>
    </source>
</evidence>
<dbReference type="OrthoDB" id="9809741at2"/>
<dbReference type="EC" id="4.98.1.1" evidence="9 10"/>
<dbReference type="GO" id="GO:0046872">
    <property type="term" value="F:metal ion binding"/>
    <property type="evidence" value="ECO:0007669"/>
    <property type="project" value="UniProtKB-KW"/>
</dbReference>
<feature type="binding site" evidence="9">
    <location>
        <position position="288"/>
    </location>
    <ligand>
        <name>Fe(2+)</name>
        <dbReference type="ChEBI" id="CHEBI:29033"/>
    </ligand>
</feature>
<organism evidence="11 12">
    <name type="scientific">Moritella marina ATCC 15381</name>
    <dbReference type="NCBI Taxonomy" id="1202962"/>
    <lineage>
        <taxon>Bacteria</taxon>
        <taxon>Pseudomonadati</taxon>
        <taxon>Pseudomonadota</taxon>
        <taxon>Gammaproteobacteria</taxon>
        <taxon>Alteromonadales</taxon>
        <taxon>Moritellaceae</taxon>
        <taxon>Moritella</taxon>
    </lineage>
</organism>
<comment type="pathway">
    <text evidence="9 10">Porphyrin-containing compound metabolism; protoheme biosynthesis; protoheme from protoporphyrin-IX: step 1/1.</text>
</comment>
<evidence type="ECO:0000256" key="5">
    <source>
        <dbReference type="ARBA" id="ARBA00023133"/>
    </source>
</evidence>
<dbReference type="PROSITE" id="PS00534">
    <property type="entry name" value="FERROCHELATASE"/>
    <property type="match status" value="1"/>
</dbReference>
<dbReference type="Proteomes" id="UP000327424">
    <property type="component" value="Chromosome"/>
</dbReference>
<comment type="function">
    <text evidence="9 10">Catalyzes the ferrous insertion into protoporphyrin IX.</text>
</comment>
<evidence type="ECO:0000256" key="7">
    <source>
        <dbReference type="ARBA" id="ARBA00023244"/>
    </source>
</evidence>
<evidence type="ECO:0000256" key="6">
    <source>
        <dbReference type="ARBA" id="ARBA00023239"/>
    </source>
</evidence>
<dbReference type="InterPro" id="IPR033644">
    <property type="entry name" value="Ferrochelatase_C"/>
</dbReference>
<feature type="binding site" evidence="9">
    <location>
        <position position="207"/>
    </location>
    <ligand>
        <name>Fe(2+)</name>
        <dbReference type="ChEBI" id="CHEBI:29033"/>
    </ligand>
</feature>
<comment type="similarity">
    <text evidence="1 9 10">Belongs to the ferrochelatase family.</text>
</comment>
<keyword evidence="4 9" id="KW-0408">Iron</keyword>
<evidence type="ECO:0000256" key="8">
    <source>
        <dbReference type="ARBA" id="ARBA00024536"/>
    </source>
</evidence>
<proteinExistence type="inferred from homology"/>
<keyword evidence="7 9" id="KW-0627">Porphyrin biosynthesis</keyword>
<dbReference type="UniPathway" id="UPA00252">
    <property type="reaction ID" value="UER00325"/>
</dbReference>
<reference evidence="11 12" key="1">
    <citation type="submission" date="2019-09" db="EMBL/GenBank/DDBJ databases">
        <title>Hybrid Assembly of the complete Genome of the Deep-Sea Bacterium Moritella marina from long Nanopore and Illumina reads.</title>
        <authorList>
            <person name="Magin S."/>
            <person name="Georgoulis A."/>
            <person name="Papadimitriou K."/>
            <person name="Iliakis G."/>
            <person name="Vorgias C.E."/>
        </authorList>
    </citation>
    <scope>NUCLEOTIDE SEQUENCE [LARGE SCALE GENOMIC DNA]</scope>
    <source>
        <strain evidence="11 12">MP-1</strain>
    </source>
</reference>
<evidence type="ECO:0000313" key="11">
    <source>
        <dbReference type="EMBL" id="QFI37136.1"/>
    </source>
</evidence>